<proteinExistence type="predicted"/>
<keyword evidence="2" id="KW-1185">Reference proteome</keyword>
<reference evidence="1 2" key="1">
    <citation type="submission" date="2018-02" db="EMBL/GenBank/DDBJ databases">
        <title>Draft genome of wild Prunus yedoensis var. nudiflora.</title>
        <authorList>
            <person name="Baek S."/>
            <person name="Kim J.-H."/>
            <person name="Choi K."/>
            <person name="Kim G.-B."/>
            <person name="Cho A."/>
            <person name="Jang H."/>
            <person name="Shin C.-H."/>
            <person name="Yu H.-J."/>
            <person name="Mun J.-H."/>
        </authorList>
    </citation>
    <scope>NUCLEOTIDE SEQUENCE [LARGE SCALE GENOMIC DNA]</scope>
    <source>
        <strain evidence="2">cv. Jeju island</strain>
        <tissue evidence="1">Leaf</tissue>
    </source>
</reference>
<dbReference type="Proteomes" id="UP000250321">
    <property type="component" value="Unassembled WGS sequence"/>
</dbReference>
<accession>A0A314ZVJ2</accession>
<evidence type="ECO:0000313" key="2">
    <source>
        <dbReference type="Proteomes" id="UP000250321"/>
    </source>
</evidence>
<evidence type="ECO:0000313" key="1">
    <source>
        <dbReference type="EMBL" id="PQQ21288.1"/>
    </source>
</evidence>
<organism evidence="1 2">
    <name type="scientific">Prunus yedoensis var. nudiflora</name>
    <dbReference type="NCBI Taxonomy" id="2094558"/>
    <lineage>
        <taxon>Eukaryota</taxon>
        <taxon>Viridiplantae</taxon>
        <taxon>Streptophyta</taxon>
        <taxon>Embryophyta</taxon>
        <taxon>Tracheophyta</taxon>
        <taxon>Spermatophyta</taxon>
        <taxon>Magnoliopsida</taxon>
        <taxon>eudicotyledons</taxon>
        <taxon>Gunneridae</taxon>
        <taxon>Pentapetalae</taxon>
        <taxon>rosids</taxon>
        <taxon>fabids</taxon>
        <taxon>Rosales</taxon>
        <taxon>Rosaceae</taxon>
        <taxon>Amygdaloideae</taxon>
        <taxon>Amygdaleae</taxon>
        <taxon>Prunus</taxon>
    </lineage>
</organism>
<protein>
    <submittedName>
        <fullName evidence="1">Uncharacterized protein</fullName>
    </submittedName>
</protein>
<dbReference type="AlphaFoldDB" id="A0A314ZVJ2"/>
<name>A0A314ZVJ2_PRUYE</name>
<comment type="caution">
    <text evidence="1">The sequence shown here is derived from an EMBL/GenBank/DDBJ whole genome shotgun (WGS) entry which is preliminary data.</text>
</comment>
<sequence length="93" mass="10298">MSLYHVCPAAPHFGTVTTVLLTTGYVRSHPYLVPPDRMPFCMQLDHLIPPRCPPRLGLVPILMVQEHCYSGNTDLKATSTCLNQPHQPCVVAC</sequence>
<dbReference type="EMBL" id="PJQY01000016">
    <property type="protein sequence ID" value="PQQ21288.1"/>
    <property type="molecule type" value="Genomic_DNA"/>
</dbReference>
<gene>
    <name evidence="1" type="ORF">Pyn_31459</name>
</gene>